<dbReference type="Pfam" id="PF13560">
    <property type="entry name" value="HTH_31"/>
    <property type="match status" value="1"/>
</dbReference>
<proteinExistence type="predicted"/>
<dbReference type="SMART" id="SM00530">
    <property type="entry name" value="HTH_XRE"/>
    <property type="match status" value="1"/>
</dbReference>
<accession>A0A7W3LYM2</accession>
<protein>
    <submittedName>
        <fullName evidence="2">Tetratricopeptide (TPR) repeat protein/transcriptional regulator with XRE-family HTH domain</fullName>
    </submittedName>
</protein>
<dbReference type="Gene3D" id="1.25.40.10">
    <property type="entry name" value="Tetratricopeptide repeat domain"/>
    <property type="match status" value="2"/>
</dbReference>
<keyword evidence="3" id="KW-1185">Reference proteome</keyword>
<dbReference type="AlphaFoldDB" id="A0A7W3LYM2"/>
<name>A0A7W3LYM2_ACTNM</name>
<dbReference type="PANTHER" id="PTHR47691">
    <property type="entry name" value="REGULATOR-RELATED"/>
    <property type="match status" value="1"/>
</dbReference>
<dbReference type="InterPro" id="IPR001387">
    <property type="entry name" value="Cro/C1-type_HTH"/>
</dbReference>
<dbReference type="CDD" id="cd00093">
    <property type="entry name" value="HTH_XRE"/>
    <property type="match status" value="1"/>
</dbReference>
<reference evidence="2 3" key="1">
    <citation type="submission" date="2020-08" db="EMBL/GenBank/DDBJ databases">
        <title>Genomic Encyclopedia of Type Strains, Phase IV (KMG-IV): sequencing the most valuable type-strain genomes for metagenomic binning, comparative biology and taxonomic classification.</title>
        <authorList>
            <person name="Goeker M."/>
        </authorList>
    </citation>
    <scope>NUCLEOTIDE SEQUENCE [LARGE SCALE GENOMIC DNA]</scope>
    <source>
        <strain evidence="2 3">DSM 44197</strain>
    </source>
</reference>
<dbReference type="InterPro" id="IPR010982">
    <property type="entry name" value="Lambda_DNA-bd_dom_sf"/>
</dbReference>
<evidence type="ECO:0000313" key="3">
    <source>
        <dbReference type="Proteomes" id="UP000572680"/>
    </source>
</evidence>
<dbReference type="GO" id="GO:0003677">
    <property type="term" value="F:DNA binding"/>
    <property type="evidence" value="ECO:0007669"/>
    <property type="project" value="InterPro"/>
</dbReference>
<dbReference type="PANTHER" id="PTHR47691:SF3">
    <property type="entry name" value="HTH-TYPE TRANSCRIPTIONAL REGULATOR RV0890C-RELATED"/>
    <property type="match status" value="1"/>
</dbReference>
<sequence>MGGPATFGALLRSHRHAAALTIEELSDASGVSVRAIGDMERGRSRAPQRRTVAALAGALGLSPEERRALEDAVRTGRRRRSRAPLNELPRGVRDFTGRTGELAALSRLAESAADPGPTVTVVVSGGPGLGKTALALRAAERLADAFPDGRLFVDLRGMDESPLTPADALARLLRGLGVVDRHVPQDPHERAGHYRALMRDLRTLIILDNAADEAQVRPLLPADGPGMVVVTSRRTLAGLEGVHHLPLAELSPAEAVGLLQKIITAVRPAADAELDQIARLCGNLPLALRIVATRLLSRPSWTAAHMADRLADEERRLQALSAGDLHVATAFMLSYRQLSDEARLTFRRLALIPGPHFDAAPAAVLTCGDPRVSEDALDELVELGLLQSPYPTRYRLHDLVRLFARDRLLAEEAPQAHRAARDKLENWLLDTAVTAGRWFEPGYGAPPADPGRLVALDTPAEAQAWLETESIHWLPALRAAAAAGRHRQVIDTAEAMHWFSDRWIHWGHWSEVFGLARSAARALGDTRVEATHLNYLSWAASTAEGRPRDGLAHALEALELARAARDRAQEAWALAYASYATRDLGDWEQVAAHARQAAEIFASIDDKEGYPQAVNVLGDALRNLGRPDEALHHHLTLLATLRAPGYGGSPGVREFSLGLTLRRVGEDYAALDRWDEAADHYAQAIPPLRDQGIVSGVPVVAQMLGDALRRLGRLDEARRAFQTALDGYLQIGEDIQAAEVRKELTDLPAG</sequence>
<dbReference type="SUPFAM" id="SSF48452">
    <property type="entry name" value="TPR-like"/>
    <property type="match status" value="1"/>
</dbReference>
<dbReference type="PROSITE" id="PS50943">
    <property type="entry name" value="HTH_CROC1"/>
    <property type="match status" value="1"/>
</dbReference>
<evidence type="ECO:0000313" key="2">
    <source>
        <dbReference type="EMBL" id="MBA8956780.1"/>
    </source>
</evidence>
<gene>
    <name evidence="2" type="ORF">HNR61_008470</name>
</gene>
<dbReference type="RefSeq" id="WP_182848670.1">
    <property type="nucleotide sequence ID" value="NZ_BAAALP010000075.1"/>
</dbReference>
<dbReference type="Gene3D" id="3.40.50.300">
    <property type="entry name" value="P-loop containing nucleotide triphosphate hydrolases"/>
    <property type="match status" value="1"/>
</dbReference>
<dbReference type="Gene3D" id="1.10.260.40">
    <property type="entry name" value="lambda repressor-like DNA-binding domains"/>
    <property type="match status" value="1"/>
</dbReference>
<evidence type="ECO:0000259" key="1">
    <source>
        <dbReference type="PROSITE" id="PS50943"/>
    </source>
</evidence>
<organism evidence="2 3">
    <name type="scientific">Actinomadura namibiensis</name>
    <dbReference type="NCBI Taxonomy" id="182080"/>
    <lineage>
        <taxon>Bacteria</taxon>
        <taxon>Bacillati</taxon>
        <taxon>Actinomycetota</taxon>
        <taxon>Actinomycetes</taxon>
        <taxon>Streptosporangiales</taxon>
        <taxon>Thermomonosporaceae</taxon>
        <taxon>Actinomadura</taxon>
    </lineage>
</organism>
<dbReference type="SUPFAM" id="SSF47413">
    <property type="entry name" value="lambda repressor-like DNA-binding domains"/>
    <property type="match status" value="1"/>
</dbReference>
<dbReference type="Proteomes" id="UP000572680">
    <property type="component" value="Unassembled WGS sequence"/>
</dbReference>
<feature type="domain" description="HTH cro/C1-type" evidence="1">
    <location>
        <begin position="11"/>
        <end position="66"/>
    </location>
</feature>
<dbReference type="InterPro" id="IPR027417">
    <property type="entry name" value="P-loop_NTPase"/>
</dbReference>
<dbReference type="EMBL" id="JACJIA010000018">
    <property type="protein sequence ID" value="MBA8956780.1"/>
    <property type="molecule type" value="Genomic_DNA"/>
</dbReference>
<dbReference type="SUPFAM" id="SSF52540">
    <property type="entry name" value="P-loop containing nucleoside triphosphate hydrolases"/>
    <property type="match status" value="1"/>
</dbReference>
<dbReference type="InterPro" id="IPR011990">
    <property type="entry name" value="TPR-like_helical_dom_sf"/>
</dbReference>
<dbReference type="PRINTS" id="PR00364">
    <property type="entry name" value="DISEASERSIST"/>
</dbReference>
<comment type="caution">
    <text evidence="2">The sequence shown here is derived from an EMBL/GenBank/DDBJ whole genome shotgun (WGS) entry which is preliminary data.</text>
</comment>